<dbReference type="PANTHER" id="PTHR30614:SF37">
    <property type="entry name" value="AMINO-ACID ABC TRANSPORTER PERMEASE PROTEIN YHDX-RELATED"/>
    <property type="match status" value="1"/>
</dbReference>
<evidence type="ECO:0000256" key="3">
    <source>
        <dbReference type="ARBA" id="ARBA00022448"/>
    </source>
</evidence>
<dbReference type="RefSeq" id="WP_353713613.1">
    <property type="nucleotide sequence ID" value="NZ_CP159280.1"/>
</dbReference>
<feature type="transmembrane region" description="Helical" evidence="9">
    <location>
        <begin position="192"/>
        <end position="218"/>
    </location>
</feature>
<dbReference type="Gene3D" id="1.10.3720.10">
    <property type="entry name" value="MetI-like"/>
    <property type="match status" value="1"/>
</dbReference>
<keyword evidence="7 9" id="KW-1133">Transmembrane helix</keyword>
<dbReference type="PANTHER" id="PTHR30614">
    <property type="entry name" value="MEMBRANE COMPONENT OF AMINO ACID ABC TRANSPORTER"/>
    <property type="match status" value="1"/>
</dbReference>
<dbReference type="Pfam" id="PF00528">
    <property type="entry name" value="BPD_transp_1"/>
    <property type="match status" value="1"/>
</dbReference>
<dbReference type="AlphaFoldDB" id="A0AAU8EYK9"/>
<keyword evidence="6" id="KW-0029">Amino-acid transport</keyword>
<keyword evidence="4" id="KW-1003">Cell membrane</keyword>
<evidence type="ECO:0000256" key="2">
    <source>
        <dbReference type="ARBA" id="ARBA00010072"/>
    </source>
</evidence>
<dbReference type="GO" id="GO:0043190">
    <property type="term" value="C:ATP-binding cassette (ABC) transporter complex"/>
    <property type="evidence" value="ECO:0007669"/>
    <property type="project" value="InterPro"/>
</dbReference>
<dbReference type="GO" id="GO:0022857">
    <property type="term" value="F:transmembrane transporter activity"/>
    <property type="evidence" value="ECO:0007669"/>
    <property type="project" value="InterPro"/>
</dbReference>
<feature type="transmembrane region" description="Helical" evidence="9">
    <location>
        <begin position="12"/>
        <end position="42"/>
    </location>
</feature>
<dbReference type="EMBL" id="CP159280">
    <property type="protein sequence ID" value="XCH13932.1"/>
    <property type="molecule type" value="Genomic_DNA"/>
</dbReference>
<dbReference type="SUPFAM" id="SSF161098">
    <property type="entry name" value="MetI-like"/>
    <property type="match status" value="1"/>
</dbReference>
<dbReference type="InterPro" id="IPR010065">
    <property type="entry name" value="AA_ABC_transptr_permease_3TM"/>
</dbReference>
<evidence type="ECO:0000313" key="11">
    <source>
        <dbReference type="EMBL" id="XCH13932.1"/>
    </source>
</evidence>
<evidence type="ECO:0000256" key="8">
    <source>
        <dbReference type="ARBA" id="ARBA00023136"/>
    </source>
</evidence>
<dbReference type="GO" id="GO:0006865">
    <property type="term" value="P:amino acid transport"/>
    <property type="evidence" value="ECO:0007669"/>
    <property type="project" value="UniProtKB-KW"/>
</dbReference>
<keyword evidence="3 9" id="KW-0813">Transport</keyword>
<keyword evidence="11" id="KW-0614">Plasmid</keyword>
<gene>
    <name evidence="11" type="ORF">ABRP34_22775</name>
</gene>
<feature type="domain" description="ABC transmembrane type-1" evidence="10">
    <location>
        <begin position="15"/>
        <end position="211"/>
    </location>
</feature>
<evidence type="ECO:0000256" key="6">
    <source>
        <dbReference type="ARBA" id="ARBA00022970"/>
    </source>
</evidence>
<feature type="transmembrane region" description="Helical" evidence="9">
    <location>
        <begin position="95"/>
        <end position="112"/>
    </location>
</feature>
<name>A0AAU8EYK9_9MICC</name>
<dbReference type="PROSITE" id="PS50928">
    <property type="entry name" value="ABC_TM1"/>
    <property type="match status" value="1"/>
</dbReference>
<comment type="subcellular location">
    <subcellularLocation>
        <location evidence="1 9">Cell membrane</location>
        <topology evidence="1 9">Multi-pass membrane protein</topology>
    </subcellularLocation>
</comment>
<keyword evidence="8 9" id="KW-0472">Membrane</keyword>
<reference evidence="11" key="1">
    <citation type="submission" date="2024-06" db="EMBL/GenBank/DDBJ databases">
        <title>Biodegradation of dimethachlon by Arthrobacter sp. K5: mechanistic insights and ecological implications.</title>
        <authorList>
            <person name="Hu S."/>
            <person name="Lu P."/>
        </authorList>
    </citation>
    <scope>NUCLEOTIDE SEQUENCE</scope>
    <source>
        <strain evidence="11">K5</strain>
        <plasmid evidence="11">unnamed</plasmid>
    </source>
</reference>
<dbReference type="InterPro" id="IPR043429">
    <property type="entry name" value="ArtM/GltK/GlnP/TcyL/YhdX-like"/>
</dbReference>
<protein>
    <submittedName>
        <fullName evidence="11">Amino acid ABC transporter permease</fullName>
    </submittedName>
</protein>
<dbReference type="CDD" id="cd06261">
    <property type="entry name" value="TM_PBP2"/>
    <property type="match status" value="1"/>
</dbReference>
<evidence type="ECO:0000256" key="7">
    <source>
        <dbReference type="ARBA" id="ARBA00022989"/>
    </source>
</evidence>
<organism evidence="11">
    <name type="scientific">Arthrobacter sp. K5</name>
    <dbReference type="NCBI Taxonomy" id="2839623"/>
    <lineage>
        <taxon>Bacteria</taxon>
        <taxon>Bacillati</taxon>
        <taxon>Actinomycetota</taxon>
        <taxon>Actinomycetes</taxon>
        <taxon>Micrococcales</taxon>
        <taxon>Micrococcaceae</taxon>
        <taxon>Arthrobacter</taxon>
    </lineage>
</organism>
<evidence type="ECO:0000259" key="10">
    <source>
        <dbReference type="PROSITE" id="PS50928"/>
    </source>
</evidence>
<dbReference type="NCBIfam" id="TIGR01726">
    <property type="entry name" value="HEQRo_perm_3TM"/>
    <property type="match status" value="1"/>
</dbReference>
<dbReference type="InterPro" id="IPR000515">
    <property type="entry name" value="MetI-like"/>
</dbReference>
<feature type="transmembrane region" description="Helical" evidence="9">
    <location>
        <begin position="63"/>
        <end position="83"/>
    </location>
</feature>
<accession>A0AAU8EYK9</accession>
<dbReference type="InterPro" id="IPR035906">
    <property type="entry name" value="MetI-like_sf"/>
</dbReference>
<proteinExistence type="inferred from homology"/>
<feature type="transmembrane region" description="Helical" evidence="9">
    <location>
        <begin position="133"/>
        <end position="150"/>
    </location>
</feature>
<evidence type="ECO:0000256" key="9">
    <source>
        <dbReference type="RuleBase" id="RU363032"/>
    </source>
</evidence>
<comment type="similarity">
    <text evidence="2">Belongs to the binding-protein-dependent transport system permease family. HisMQ subfamily.</text>
</comment>
<geneLocation type="plasmid" evidence="11">
    <name>unnamed</name>
</geneLocation>
<keyword evidence="5 9" id="KW-0812">Transmembrane</keyword>
<evidence type="ECO:0000256" key="5">
    <source>
        <dbReference type="ARBA" id="ARBA00022692"/>
    </source>
</evidence>
<sequence>MEILTEYGPQLIQAFISTIQLTILSAVGALLLGTVLAAMRVCPVWALRTLATGYINIVRNTPLTLVVLFASFGLAQQLGITLADPNSPTSITDSSFRLAVLSFSLYTATFVCEALRAGVNTIPAGQSEAGRSLGLSFIQGLAFIILPQAFRSVVGPLGSILIALTKNTTVASVIGVAEASLLMKEVIENTSALIVVGLIFALGFMVLTLPTGALFGFLSKKLEINR</sequence>
<evidence type="ECO:0000256" key="1">
    <source>
        <dbReference type="ARBA" id="ARBA00004651"/>
    </source>
</evidence>
<evidence type="ECO:0000256" key="4">
    <source>
        <dbReference type="ARBA" id="ARBA00022475"/>
    </source>
</evidence>